<name>A0A3E1NTE9_9BACT</name>
<dbReference type="Proteomes" id="UP000261174">
    <property type="component" value="Unassembled WGS sequence"/>
</dbReference>
<organism evidence="1 2">
    <name type="scientific">Chitinophaga silvisoli</name>
    <dbReference type="NCBI Taxonomy" id="2291814"/>
    <lineage>
        <taxon>Bacteria</taxon>
        <taxon>Pseudomonadati</taxon>
        <taxon>Bacteroidota</taxon>
        <taxon>Chitinophagia</taxon>
        <taxon>Chitinophagales</taxon>
        <taxon>Chitinophagaceae</taxon>
        <taxon>Chitinophaga</taxon>
    </lineage>
</organism>
<reference evidence="1 2" key="1">
    <citation type="submission" date="2018-08" db="EMBL/GenBank/DDBJ databases">
        <title>Chitinophaga sp. K20C18050901, a novel bacterium isolated from forest soil.</title>
        <authorList>
            <person name="Wang C."/>
        </authorList>
    </citation>
    <scope>NUCLEOTIDE SEQUENCE [LARGE SCALE GENOMIC DNA]</scope>
    <source>
        <strain evidence="1 2">K20C18050901</strain>
    </source>
</reference>
<protein>
    <submittedName>
        <fullName evidence="1">ATPase</fullName>
    </submittedName>
</protein>
<dbReference type="SUPFAM" id="SSF52540">
    <property type="entry name" value="P-loop containing nucleoside triphosphate hydrolases"/>
    <property type="match status" value="1"/>
</dbReference>
<proteinExistence type="predicted"/>
<sequence>MKITTSLFNYKQILQLLAEKGREQFGKHFQLYNEDLPVLIPIIAWMLRDEEVAHEFNIDLHKGIFLGGPVGVGKTHIMRLMQLIVPTPLRYELQSCDKVSTAFTRKGPVILDKYIGDPEKKGSYNHHVWCFDDLGMEDPAHYYRITCEVMKKILLGRYELFIRYGTFTHVTSSLDPDAIERKYGKEVRSRMREMVNRVTFDKNTKDKRGTLKHISRP</sequence>
<dbReference type="EMBL" id="QTJV01000016">
    <property type="protein sequence ID" value="RFM31206.1"/>
    <property type="molecule type" value="Genomic_DNA"/>
</dbReference>
<keyword evidence="2" id="KW-1185">Reference proteome</keyword>
<dbReference type="OrthoDB" id="835620at2"/>
<dbReference type="AlphaFoldDB" id="A0A3E1NTE9"/>
<dbReference type="RefSeq" id="WP_116857240.1">
    <property type="nucleotide sequence ID" value="NZ_QTJV01000016.1"/>
</dbReference>
<gene>
    <name evidence="1" type="ORF">DXN04_30680</name>
</gene>
<evidence type="ECO:0000313" key="2">
    <source>
        <dbReference type="Proteomes" id="UP000261174"/>
    </source>
</evidence>
<dbReference type="InterPro" id="IPR027417">
    <property type="entry name" value="P-loop_NTPase"/>
</dbReference>
<accession>A0A3E1NTE9</accession>
<dbReference type="Gene3D" id="3.40.50.300">
    <property type="entry name" value="P-loop containing nucleotide triphosphate hydrolases"/>
    <property type="match status" value="1"/>
</dbReference>
<comment type="caution">
    <text evidence="1">The sequence shown here is derived from an EMBL/GenBank/DDBJ whole genome shotgun (WGS) entry which is preliminary data.</text>
</comment>
<evidence type="ECO:0000313" key="1">
    <source>
        <dbReference type="EMBL" id="RFM31206.1"/>
    </source>
</evidence>